<dbReference type="InterPro" id="IPR010730">
    <property type="entry name" value="HET"/>
</dbReference>
<dbReference type="Proteomes" id="UP001302126">
    <property type="component" value="Unassembled WGS sequence"/>
</dbReference>
<reference evidence="2" key="1">
    <citation type="journal article" date="2023" name="Mol. Phylogenet. Evol.">
        <title>Genome-scale phylogeny and comparative genomics of the fungal order Sordariales.</title>
        <authorList>
            <person name="Hensen N."/>
            <person name="Bonometti L."/>
            <person name="Westerberg I."/>
            <person name="Brannstrom I.O."/>
            <person name="Guillou S."/>
            <person name="Cros-Aarteil S."/>
            <person name="Calhoun S."/>
            <person name="Haridas S."/>
            <person name="Kuo A."/>
            <person name="Mondo S."/>
            <person name="Pangilinan J."/>
            <person name="Riley R."/>
            <person name="LaButti K."/>
            <person name="Andreopoulos B."/>
            <person name="Lipzen A."/>
            <person name="Chen C."/>
            <person name="Yan M."/>
            <person name="Daum C."/>
            <person name="Ng V."/>
            <person name="Clum A."/>
            <person name="Steindorff A."/>
            <person name="Ohm R.A."/>
            <person name="Martin F."/>
            <person name="Silar P."/>
            <person name="Natvig D.O."/>
            <person name="Lalanne C."/>
            <person name="Gautier V."/>
            <person name="Ament-Velasquez S.L."/>
            <person name="Kruys A."/>
            <person name="Hutchinson M.I."/>
            <person name="Powell A.J."/>
            <person name="Barry K."/>
            <person name="Miller A.N."/>
            <person name="Grigoriev I.V."/>
            <person name="Debuchy R."/>
            <person name="Gladieux P."/>
            <person name="Hiltunen Thoren M."/>
            <person name="Johannesson H."/>
        </authorList>
    </citation>
    <scope>NUCLEOTIDE SEQUENCE</scope>
    <source>
        <strain evidence="2">PSN309</strain>
    </source>
</reference>
<comment type="caution">
    <text evidence="2">The sequence shown here is derived from an EMBL/GenBank/DDBJ whole genome shotgun (WGS) entry which is preliminary data.</text>
</comment>
<dbReference type="PANTHER" id="PTHR33112:SF10">
    <property type="entry name" value="TOL"/>
    <property type="match status" value="1"/>
</dbReference>
<dbReference type="Pfam" id="PF06985">
    <property type="entry name" value="HET"/>
    <property type="match status" value="1"/>
</dbReference>
<name>A0AAN7AD83_9PEZI</name>
<sequence length="113" mass="12752">MTEPDDGDCVAFLAINGENISEHCRGIPLAIIPATFRNAIIVARHLRIPYIWIDSLCIVQDDRDDWNAESARMGGVYEYAFATLFAERSRNCADGLFPTDLDLNIARERFPSF</sequence>
<gene>
    <name evidence="2" type="ORF">QBC35DRAFT_468219</name>
</gene>
<keyword evidence="3" id="KW-1185">Reference proteome</keyword>
<evidence type="ECO:0000259" key="1">
    <source>
        <dbReference type="Pfam" id="PF06985"/>
    </source>
</evidence>
<proteinExistence type="predicted"/>
<accession>A0AAN7AD83</accession>
<dbReference type="AlphaFoldDB" id="A0AAN7AD83"/>
<feature type="domain" description="Heterokaryon incompatibility" evidence="1">
    <location>
        <begin position="30"/>
        <end position="96"/>
    </location>
</feature>
<reference evidence="2" key="2">
    <citation type="submission" date="2023-05" db="EMBL/GenBank/DDBJ databases">
        <authorList>
            <consortium name="Lawrence Berkeley National Laboratory"/>
            <person name="Steindorff A."/>
            <person name="Hensen N."/>
            <person name="Bonometti L."/>
            <person name="Westerberg I."/>
            <person name="Brannstrom I.O."/>
            <person name="Guillou S."/>
            <person name="Cros-Aarteil S."/>
            <person name="Calhoun S."/>
            <person name="Haridas S."/>
            <person name="Kuo A."/>
            <person name="Mondo S."/>
            <person name="Pangilinan J."/>
            <person name="Riley R."/>
            <person name="Labutti K."/>
            <person name="Andreopoulos B."/>
            <person name="Lipzen A."/>
            <person name="Chen C."/>
            <person name="Yanf M."/>
            <person name="Daum C."/>
            <person name="Ng V."/>
            <person name="Clum A."/>
            <person name="Ohm R."/>
            <person name="Martin F."/>
            <person name="Silar P."/>
            <person name="Natvig D."/>
            <person name="Lalanne C."/>
            <person name="Gautier V."/>
            <person name="Ament-Velasquez S.L."/>
            <person name="Kruys A."/>
            <person name="Hutchinson M.I."/>
            <person name="Powell A.J."/>
            <person name="Barry K."/>
            <person name="Miller A.N."/>
            <person name="Grigoriev I.V."/>
            <person name="Debuchy R."/>
            <person name="Gladieux P."/>
            <person name="Thoren M.H."/>
            <person name="Johannesson H."/>
        </authorList>
    </citation>
    <scope>NUCLEOTIDE SEQUENCE</scope>
    <source>
        <strain evidence="2">PSN309</strain>
    </source>
</reference>
<organism evidence="2 3">
    <name type="scientific">Podospora australis</name>
    <dbReference type="NCBI Taxonomy" id="1536484"/>
    <lineage>
        <taxon>Eukaryota</taxon>
        <taxon>Fungi</taxon>
        <taxon>Dikarya</taxon>
        <taxon>Ascomycota</taxon>
        <taxon>Pezizomycotina</taxon>
        <taxon>Sordariomycetes</taxon>
        <taxon>Sordariomycetidae</taxon>
        <taxon>Sordariales</taxon>
        <taxon>Podosporaceae</taxon>
        <taxon>Podospora</taxon>
    </lineage>
</organism>
<evidence type="ECO:0000313" key="2">
    <source>
        <dbReference type="EMBL" id="KAK4182259.1"/>
    </source>
</evidence>
<evidence type="ECO:0000313" key="3">
    <source>
        <dbReference type="Proteomes" id="UP001302126"/>
    </source>
</evidence>
<protein>
    <recommendedName>
        <fullName evidence="1">Heterokaryon incompatibility domain-containing protein</fullName>
    </recommendedName>
</protein>
<dbReference type="EMBL" id="MU864697">
    <property type="protein sequence ID" value="KAK4182259.1"/>
    <property type="molecule type" value="Genomic_DNA"/>
</dbReference>
<dbReference type="PANTHER" id="PTHR33112">
    <property type="entry name" value="DOMAIN PROTEIN, PUTATIVE-RELATED"/>
    <property type="match status" value="1"/>
</dbReference>